<comment type="caution">
    <text evidence="1">The sequence shown here is derived from an EMBL/GenBank/DDBJ whole genome shotgun (WGS) entry which is preliminary data.</text>
</comment>
<accession>A0A0F8YX53</accession>
<dbReference type="EMBL" id="LAZR01051059">
    <property type="protein sequence ID" value="KKK85983.1"/>
    <property type="molecule type" value="Genomic_DNA"/>
</dbReference>
<dbReference type="AlphaFoldDB" id="A0A0F8YX53"/>
<feature type="non-terminal residue" evidence="1">
    <location>
        <position position="243"/>
    </location>
</feature>
<organism evidence="1">
    <name type="scientific">marine sediment metagenome</name>
    <dbReference type="NCBI Taxonomy" id="412755"/>
    <lineage>
        <taxon>unclassified sequences</taxon>
        <taxon>metagenomes</taxon>
        <taxon>ecological metagenomes</taxon>
    </lineage>
</organism>
<evidence type="ECO:0000313" key="1">
    <source>
        <dbReference type="EMBL" id="KKK85983.1"/>
    </source>
</evidence>
<proteinExistence type="predicted"/>
<protein>
    <submittedName>
        <fullName evidence="1">Uncharacterized protein</fullName>
    </submittedName>
</protein>
<reference evidence="1" key="1">
    <citation type="journal article" date="2015" name="Nature">
        <title>Complex archaea that bridge the gap between prokaryotes and eukaryotes.</title>
        <authorList>
            <person name="Spang A."/>
            <person name="Saw J.H."/>
            <person name="Jorgensen S.L."/>
            <person name="Zaremba-Niedzwiedzka K."/>
            <person name="Martijn J."/>
            <person name="Lind A.E."/>
            <person name="van Eijk R."/>
            <person name="Schleper C."/>
            <person name="Guy L."/>
            <person name="Ettema T.J."/>
        </authorList>
    </citation>
    <scope>NUCLEOTIDE SEQUENCE</scope>
</reference>
<name>A0A0F8YX53_9ZZZZ</name>
<sequence>MSIEGCPHGPYDPAECAECKSVAEHHQAVTAHAEAKIKTIAESIQDEKDKIIQGLEADLAKCREEGKWALVGRDTLQLELYRFKRIGLQLEAERDEAKRTIITDIAVHQKDLQSRQDSVEAAWKKNVELEKRITALEAGLKSAVNIIEEEITNEVQSLLTERTQAHTLFDAAGVEHSGQTLVDRVRLALMDREDALEIAKQKVIRNRQLEAERNAYLLLDKYFSALDNYTRHENNRFLGWLKR</sequence>
<gene>
    <name evidence="1" type="ORF">LCGC14_2767800</name>
</gene>